<dbReference type="AlphaFoldDB" id="A0A9P7G289"/>
<sequence>MMRRGIHNVFHASLLRIHKPNDDRLFPGRLDEQIMNQENGDTEWAADKIVAHRGNKTSAIFEVLWKAGDKSWMSYQQVVDLNLLEPYLEALGLGDIAEVSGGTGTPPPDDPQ</sequence>
<dbReference type="InterPro" id="IPR016197">
    <property type="entry name" value="Chromo-like_dom_sf"/>
</dbReference>
<evidence type="ECO:0008006" key="3">
    <source>
        <dbReference type="Google" id="ProtNLM"/>
    </source>
</evidence>
<gene>
    <name evidence="1" type="ORF">H0H81_011174</name>
</gene>
<name>A0A9P7G289_9AGAR</name>
<reference evidence="1" key="2">
    <citation type="submission" date="2021-10" db="EMBL/GenBank/DDBJ databases">
        <title>Phylogenomics reveals ancestral predisposition of the termite-cultivated fungus Termitomyces towards a domesticated lifestyle.</title>
        <authorList>
            <person name="Auxier B."/>
            <person name="Grum-Grzhimaylo A."/>
            <person name="Cardenas M.E."/>
            <person name="Lodge J.D."/>
            <person name="Laessoe T."/>
            <person name="Pedersen O."/>
            <person name="Smith M.E."/>
            <person name="Kuyper T.W."/>
            <person name="Franco-Molano E.A."/>
            <person name="Baroni T.J."/>
            <person name="Aanen D.K."/>
        </authorList>
    </citation>
    <scope>NUCLEOTIDE SEQUENCE</scope>
    <source>
        <strain evidence="1">D49</strain>
    </source>
</reference>
<evidence type="ECO:0000313" key="2">
    <source>
        <dbReference type="Proteomes" id="UP000717328"/>
    </source>
</evidence>
<comment type="caution">
    <text evidence="1">The sequence shown here is derived from an EMBL/GenBank/DDBJ whole genome shotgun (WGS) entry which is preliminary data.</text>
</comment>
<organism evidence="1 2">
    <name type="scientific">Sphagnurus paluster</name>
    <dbReference type="NCBI Taxonomy" id="117069"/>
    <lineage>
        <taxon>Eukaryota</taxon>
        <taxon>Fungi</taxon>
        <taxon>Dikarya</taxon>
        <taxon>Basidiomycota</taxon>
        <taxon>Agaricomycotina</taxon>
        <taxon>Agaricomycetes</taxon>
        <taxon>Agaricomycetidae</taxon>
        <taxon>Agaricales</taxon>
        <taxon>Tricholomatineae</taxon>
        <taxon>Lyophyllaceae</taxon>
        <taxon>Sphagnurus</taxon>
    </lineage>
</organism>
<evidence type="ECO:0000313" key="1">
    <source>
        <dbReference type="EMBL" id="KAG5641464.1"/>
    </source>
</evidence>
<keyword evidence="2" id="KW-1185">Reference proteome</keyword>
<reference evidence="1" key="1">
    <citation type="submission" date="2021-02" db="EMBL/GenBank/DDBJ databases">
        <authorList>
            <person name="Nieuwenhuis M."/>
            <person name="Van De Peppel L.J.J."/>
        </authorList>
    </citation>
    <scope>NUCLEOTIDE SEQUENCE</scope>
    <source>
        <strain evidence="1">D49</strain>
    </source>
</reference>
<dbReference type="SUPFAM" id="SSF54160">
    <property type="entry name" value="Chromo domain-like"/>
    <property type="match status" value="1"/>
</dbReference>
<dbReference type="OrthoDB" id="3211671at2759"/>
<accession>A0A9P7G289</accession>
<dbReference type="Proteomes" id="UP000717328">
    <property type="component" value="Unassembled WGS sequence"/>
</dbReference>
<protein>
    <recommendedName>
        <fullName evidence="3">Chromo domain-containing protein</fullName>
    </recommendedName>
</protein>
<proteinExistence type="predicted"/>
<feature type="non-terminal residue" evidence="1">
    <location>
        <position position="112"/>
    </location>
</feature>
<dbReference type="EMBL" id="JABCKI010003718">
    <property type="protein sequence ID" value="KAG5641464.1"/>
    <property type="molecule type" value="Genomic_DNA"/>
</dbReference>